<feature type="transmembrane region" description="Helical" evidence="6">
    <location>
        <begin position="320"/>
        <end position="341"/>
    </location>
</feature>
<comment type="caution">
    <text evidence="7">The sequence shown here is derived from an EMBL/GenBank/DDBJ whole genome shotgun (WGS) entry which is preliminary data.</text>
</comment>
<feature type="transmembrane region" description="Helical" evidence="6">
    <location>
        <begin position="63"/>
        <end position="80"/>
    </location>
</feature>
<keyword evidence="4 6" id="KW-1133">Transmembrane helix</keyword>
<evidence type="ECO:0000256" key="6">
    <source>
        <dbReference type="SAM" id="Phobius"/>
    </source>
</evidence>
<feature type="transmembrane region" description="Helical" evidence="6">
    <location>
        <begin position="410"/>
        <end position="429"/>
    </location>
</feature>
<evidence type="ECO:0000256" key="3">
    <source>
        <dbReference type="ARBA" id="ARBA00022692"/>
    </source>
</evidence>
<keyword evidence="3 6" id="KW-0812">Transmembrane</keyword>
<comment type="subcellular location">
    <subcellularLocation>
        <location evidence="1">Cell membrane</location>
        <topology evidence="1">Multi-pass membrane protein</topology>
    </subcellularLocation>
</comment>
<feature type="transmembrane region" description="Helical" evidence="6">
    <location>
        <begin position="240"/>
        <end position="260"/>
    </location>
</feature>
<feature type="transmembrane region" description="Helical" evidence="6">
    <location>
        <begin position="101"/>
        <end position="124"/>
    </location>
</feature>
<protein>
    <submittedName>
        <fullName evidence="7">Oligosaccharide flippase family protein</fullName>
    </submittedName>
</protein>
<organism evidence="7 8">
    <name type="scientific">Frondihabitans peucedani</name>
    <dbReference type="NCBI Taxonomy" id="598626"/>
    <lineage>
        <taxon>Bacteria</taxon>
        <taxon>Bacillati</taxon>
        <taxon>Actinomycetota</taxon>
        <taxon>Actinomycetes</taxon>
        <taxon>Micrococcales</taxon>
        <taxon>Microbacteriaceae</taxon>
        <taxon>Frondihabitans</taxon>
    </lineage>
</organism>
<dbReference type="PANTHER" id="PTHR30250:SF11">
    <property type="entry name" value="O-ANTIGEN TRANSPORTER-RELATED"/>
    <property type="match status" value="1"/>
</dbReference>
<keyword evidence="8" id="KW-1185">Reference proteome</keyword>
<dbReference type="RefSeq" id="WP_344794212.1">
    <property type="nucleotide sequence ID" value="NZ_BAABAU010000001.1"/>
</dbReference>
<feature type="transmembrane region" description="Helical" evidence="6">
    <location>
        <begin position="280"/>
        <end position="300"/>
    </location>
</feature>
<feature type="transmembrane region" description="Helical" evidence="6">
    <location>
        <begin position="384"/>
        <end position="404"/>
    </location>
</feature>
<name>A0ABP8E0E6_9MICO</name>
<dbReference type="EMBL" id="BAABAU010000001">
    <property type="protein sequence ID" value="GAA4265662.1"/>
    <property type="molecule type" value="Genomic_DNA"/>
</dbReference>
<gene>
    <name evidence="7" type="ORF">GCM10022256_12740</name>
</gene>
<feature type="transmembrane region" description="Helical" evidence="6">
    <location>
        <begin position="21"/>
        <end position="43"/>
    </location>
</feature>
<dbReference type="InterPro" id="IPR050833">
    <property type="entry name" value="Poly_Biosynth_Transport"/>
</dbReference>
<evidence type="ECO:0000256" key="2">
    <source>
        <dbReference type="ARBA" id="ARBA00022475"/>
    </source>
</evidence>
<accession>A0ABP8E0E6</accession>
<feature type="transmembrane region" description="Helical" evidence="6">
    <location>
        <begin position="353"/>
        <end position="372"/>
    </location>
</feature>
<evidence type="ECO:0000256" key="1">
    <source>
        <dbReference type="ARBA" id="ARBA00004651"/>
    </source>
</evidence>
<dbReference type="Proteomes" id="UP001501594">
    <property type="component" value="Unassembled WGS sequence"/>
</dbReference>
<feature type="transmembrane region" description="Helical" evidence="6">
    <location>
        <begin position="198"/>
        <end position="219"/>
    </location>
</feature>
<reference evidence="8" key="1">
    <citation type="journal article" date="2019" name="Int. J. Syst. Evol. Microbiol.">
        <title>The Global Catalogue of Microorganisms (GCM) 10K type strain sequencing project: providing services to taxonomists for standard genome sequencing and annotation.</title>
        <authorList>
            <consortium name="The Broad Institute Genomics Platform"/>
            <consortium name="The Broad Institute Genome Sequencing Center for Infectious Disease"/>
            <person name="Wu L."/>
            <person name="Ma J."/>
        </authorList>
    </citation>
    <scope>NUCLEOTIDE SEQUENCE [LARGE SCALE GENOMIC DNA]</scope>
    <source>
        <strain evidence="8">JCM 17442</strain>
    </source>
</reference>
<evidence type="ECO:0000256" key="5">
    <source>
        <dbReference type="ARBA" id="ARBA00023136"/>
    </source>
</evidence>
<dbReference type="PANTHER" id="PTHR30250">
    <property type="entry name" value="PST FAMILY PREDICTED COLANIC ACID TRANSPORTER"/>
    <property type="match status" value="1"/>
</dbReference>
<feature type="transmembrane region" description="Helical" evidence="6">
    <location>
        <begin position="172"/>
        <end position="192"/>
    </location>
</feature>
<evidence type="ECO:0000313" key="7">
    <source>
        <dbReference type="EMBL" id="GAA4265662.1"/>
    </source>
</evidence>
<keyword evidence="5 6" id="KW-0472">Membrane</keyword>
<evidence type="ECO:0000313" key="8">
    <source>
        <dbReference type="Proteomes" id="UP001501594"/>
    </source>
</evidence>
<evidence type="ECO:0000256" key="4">
    <source>
        <dbReference type="ARBA" id="ARBA00022989"/>
    </source>
</evidence>
<sequence>MTTTDKPPVRSGGMRTVGSTAVIKVLVMGLSGVLGILTSRVILHSFGTDAYAQYGLLSSFPTLLPFADLGIAAVVINEVAGSRAPRTDDRVRRTIVTALRILMVSGGIMVVVAGVITFFGWWPVLLGKGLVAGGNLTAGLCLVIFGIAVPLTVGQRILVGLKKTNVQVASQAIVAPFMLLVISALAMLAIPAGSSLSIVSYIGNALLSVLCLWIAARALSPQIGQAFRLVFKVRSYRSVAVLNLAWPMLVQTLAQPIAFQTDRILISHVGSSQDLSQYNLASQLFGLVLQTIAAAGVALWPIYAGHRAAGRIESPTRPTFWFLGGGLLVGGLLAVLSPWLVDFIAGGRIELPPLLLISFVAYVALQAAKYPIGMYMTDKAGLKFQVVPSLLMIPLNLGVSWLLIAPFGAAGPIIGSALTVLLLQVIPNLRYVSRDLARRRAEGRSAAPASSPVDPTAD</sequence>
<keyword evidence="2" id="KW-1003">Cell membrane</keyword>
<feature type="transmembrane region" description="Helical" evidence="6">
    <location>
        <begin position="130"/>
        <end position="151"/>
    </location>
</feature>
<proteinExistence type="predicted"/>